<dbReference type="RefSeq" id="WP_096894775.1">
    <property type="nucleotide sequence ID" value="NZ_BAOS01000022.1"/>
</dbReference>
<proteinExistence type="predicted"/>
<evidence type="ECO:0000313" key="3">
    <source>
        <dbReference type="EMBL" id="GAX61385.1"/>
    </source>
</evidence>
<dbReference type="Proteomes" id="UP000218542">
    <property type="component" value="Unassembled WGS sequence"/>
</dbReference>
<evidence type="ECO:0000313" key="4">
    <source>
        <dbReference type="Proteomes" id="UP000218542"/>
    </source>
</evidence>
<evidence type="ECO:0000259" key="2">
    <source>
        <dbReference type="Pfam" id="PF11845"/>
    </source>
</evidence>
<feature type="chain" id="PRO_5012628865" evidence="1">
    <location>
        <begin position="28"/>
        <end position="205"/>
    </location>
</feature>
<keyword evidence="4" id="KW-1185">Reference proteome</keyword>
<protein>
    <submittedName>
        <fullName evidence="3">Sensor histidine kinase</fullName>
    </submittedName>
</protein>
<dbReference type="Gene3D" id="3.30.450.290">
    <property type="match status" value="1"/>
</dbReference>
<sequence>MYSRLIKSSFSMLVISISVISNNYTFAQDIGNDNVKCLQRLADSTINMLVATRNVIAKNQDLINIDPVTGNYYFKGFVPALVGSEIANDFSLMTGYKLKQTSVKLRNLNNKPDEWEKKILNKFELSKYPKGTGFGEILETDGRKIYRYMKPIYVEKACLKCHTSKDKTRPEIRKFLERKYPYDQAFGYKEGDVRGGISIIVPLEN</sequence>
<gene>
    <name evidence="3" type="ORF">SCALIN_C22_0095</name>
</gene>
<keyword evidence="3" id="KW-0808">Transferase</keyword>
<dbReference type="EMBL" id="BAOS01000022">
    <property type="protein sequence ID" value="GAX61385.1"/>
    <property type="molecule type" value="Genomic_DNA"/>
</dbReference>
<organism evidence="3 4">
    <name type="scientific">Candidatus Scalindua japonica</name>
    <dbReference type="NCBI Taxonomy" id="1284222"/>
    <lineage>
        <taxon>Bacteria</taxon>
        <taxon>Pseudomonadati</taxon>
        <taxon>Planctomycetota</taxon>
        <taxon>Candidatus Brocadiia</taxon>
        <taxon>Candidatus Brocadiales</taxon>
        <taxon>Candidatus Scalinduaceae</taxon>
        <taxon>Candidatus Scalindua</taxon>
    </lineage>
</organism>
<dbReference type="GO" id="GO:0016301">
    <property type="term" value="F:kinase activity"/>
    <property type="evidence" value="ECO:0007669"/>
    <property type="project" value="UniProtKB-KW"/>
</dbReference>
<dbReference type="OrthoDB" id="9772755at2"/>
<dbReference type="AlphaFoldDB" id="A0A286TZR3"/>
<keyword evidence="3" id="KW-0418">Kinase</keyword>
<keyword evidence="1" id="KW-0732">Signal</keyword>
<feature type="domain" description="Tll0287-like" evidence="2">
    <location>
        <begin position="41"/>
        <end position="202"/>
    </location>
</feature>
<dbReference type="InterPro" id="IPR021796">
    <property type="entry name" value="Tll0287-like_dom"/>
</dbReference>
<feature type="signal peptide" evidence="1">
    <location>
        <begin position="1"/>
        <end position="27"/>
    </location>
</feature>
<reference evidence="4" key="1">
    <citation type="journal article" date="2017" name="Environ. Microbiol. Rep.">
        <title>Genetic Diversity of Marine Anaerobic Ammonium-Oxidizing Bacteria as Revealed by Genomic and Proteomic Analyses of 'Candidatus Scalindua japonica'.</title>
        <authorList>
            <person name="Oshiki M."/>
            <person name="Mizuto K."/>
            <person name="Kimura Z."/>
            <person name="Kindaichi T."/>
            <person name="Satoh H."/>
            <person name="Okabe S."/>
        </authorList>
    </citation>
    <scope>NUCLEOTIDE SEQUENCE [LARGE SCALE GENOMIC DNA]</scope>
    <source>
        <strain evidence="4">husup-a2</strain>
    </source>
</reference>
<accession>A0A286TZR3</accession>
<evidence type="ECO:0000256" key="1">
    <source>
        <dbReference type="SAM" id="SignalP"/>
    </source>
</evidence>
<dbReference type="Pfam" id="PF11845">
    <property type="entry name" value="Tll0287-like"/>
    <property type="match status" value="1"/>
</dbReference>
<comment type="caution">
    <text evidence="3">The sequence shown here is derived from an EMBL/GenBank/DDBJ whole genome shotgun (WGS) entry which is preliminary data.</text>
</comment>
<name>A0A286TZR3_9BACT</name>